<comment type="caution">
    <text evidence="2">The sequence shown here is derived from an EMBL/GenBank/DDBJ whole genome shotgun (WGS) entry which is preliminary data.</text>
</comment>
<gene>
    <name evidence="2" type="ORF">BCL65_101554</name>
</gene>
<evidence type="ECO:0000313" key="2">
    <source>
        <dbReference type="EMBL" id="PRZ10409.1"/>
    </source>
</evidence>
<keyword evidence="1" id="KW-0812">Transmembrane</keyword>
<sequence length="141" mass="15726">MHPRTGRTSRHRSVWGRYGPAVWLVPASGSMAAVFGSVAGTAIFLVVSAVSVTPGLVYYCDRWWGPGVLERARPGQLRWLMSALALVVGIGLVVLWFTDALVWFVAAPPAFWLEFVIARRILANRYDREGMAERLKLNVRE</sequence>
<dbReference type="EMBL" id="PVTX01000001">
    <property type="protein sequence ID" value="PRZ10409.1"/>
    <property type="molecule type" value="Genomic_DNA"/>
</dbReference>
<keyword evidence="1" id="KW-0472">Membrane</keyword>
<protein>
    <submittedName>
        <fullName evidence="2">Uncharacterized protein</fullName>
    </submittedName>
</protein>
<evidence type="ECO:0000313" key="3">
    <source>
        <dbReference type="Proteomes" id="UP000239895"/>
    </source>
</evidence>
<dbReference type="Proteomes" id="UP000239895">
    <property type="component" value="Unassembled WGS sequence"/>
</dbReference>
<reference evidence="2 3" key="1">
    <citation type="submission" date="2018-03" db="EMBL/GenBank/DDBJ databases">
        <title>Comparative analysis of microorganisms from saline springs in Andes Mountain Range, Colombia.</title>
        <authorList>
            <person name="Rubin E."/>
        </authorList>
    </citation>
    <scope>NUCLEOTIDE SEQUENCE [LARGE SCALE GENOMIC DNA]</scope>
    <source>
        <strain evidence="2 3">CG 23</strain>
    </source>
</reference>
<name>A0ABX5ELK4_9MICO</name>
<keyword evidence="1" id="KW-1133">Transmembrane helix</keyword>
<accession>A0ABX5ELK4</accession>
<feature type="transmembrane region" description="Helical" evidence="1">
    <location>
        <begin position="103"/>
        <end position="122"/>
    </location>
</feature>
<feature type="transmembrane region" description="Helical" evidence="1">
    <location>
        <begin position="79"/>
        <end position="97"/>
    </location>
</feature>
<proteinExistence type="predicted"/>
<organism evidence="2 3">
    <name type="scientific">Isoptericola halotolerans</name>
    <dbReference type="NCBI Taxonomy" id="300560"/>
    <lineage>
        <taxon>Bacteria</taxon>
        <taxon>Bacillati</taxon>
        <taxon>Actinomycetota</taxon>
        <taxon>Actinomycetes</taxon>
        <taxon>Micrococcales</taxon>
        <taxon>Promicromonosporaceae</taxon>
        <taxon>Isoptericola</taxon>
    </lineage>
</organism>
<keyword evidence="3" id="KW-1185">Reference proteome</keyword>
<evidence type="ECO:0000256" key="1">
    <source>
        <dbReference type="SAM" id="Phobius"/>
    </source>
</evidence>
<feature type="transmembrane region" description="Helical" evidence="1">
    <location>
        <begin position="32"/>
        <end position="59"/>
    </location>
</feature>